<organism evidence="2 3">
    <name type="scientific">Mycena sanguinolenta</name>
    <dbReference type="NCBI Taxonomy" id="230812"/>
    <lineage>
        <taxon>Eukaryota</taxon>
        <taxon>Fungi</taxon>
        <taxon>Dikarya</taxon>
        <taxon>Basidiomycota</taxon>
        <taxon>Agaricomycotina</taxon>
        <taxon>Agaricomycetes</taxon>
        <taxon>Agaricomycetidae</taxon>
        <taxon>Agaricales</taxon>
        <taxon>Marasmiineae</taxon>
        <taxon>Mycenaceae</taxon>
        <taxon>Mycena</taxon>
    </lineage>
</organism>
<reference evidence="2" key="1">
    <citation type="submission" date="2020-05" db="EMBL/GenBank/DDBJ databases">
        <title>Mycena genomes resolve the evolution of fungal bioluminescence.</title>
        <authorList>
            <person name="Tsai I.J."/>
        </authorList>
    </citation>
    <scope>NUCLEOTIDE SEQUENCE</scope>
    <source>
        <strain evidence="2">160909Yilan</strain>
    </source>
</reference>
<feature type="compositionally biased region" description="Polar residues" evidence="1">
    <location>
        <begin position="34"/>
        <end position="50"/>
    </location>
</feature>
<proteinExistence type="predicted"/>
<feature type="compositionally biased region" description="Low complexity" evidence="1">
    <location>
        <begin position="9"/>
        <end position="33"/>
    </location>
</feature>
<keyword evidence="3" id="KW-1185">Reference proteome</keyword>
<accession>A0A8H6YT45</accession>
<feature type="region of interest" description="Disordered" evidence="1">
    <location>
        <begin position="1"/>
        <end position="52"/>
    </location>
</feature>
<protein>
    <submittedName>
        <fullName evidence="2">Uncharacterized protein</fullName>
    </submittedName>
</protein>
<evidence type="ECO:0000313" key="2">
    <source>
        <dbReference type="EMBL" id="KAF7366708.1"/>
    </source>
</evidence>
<comment type="caution">
    <text evidence="2">The sequence shown here is derived from an EMBL/GenBank/DDBJ whole genome shotgun (WGS) entry which is preliminary data.</text>
</comment>
<dbReference type="Proteomes" id="UP000623467">
    <property type="component" value="Unassembled WGS sequence"/>
</dbReference>
<sequence>MDMSPQTHAPSQSSLASPAPSTSPGPQSSTPSANLASPSPTRAPPTNTTVPPLYIDNLAREFGLEDRDRMRLRGFTQVAGSVGLSLAEQFGQLYILAVILSEAAERRRQQQQDGSIGDLRAFMRDLQIRLDDSFTLTANQKANIRGITQDTIHEATRTVFTTMHVDVLSALKTKMQVLDLENVFGVPVREKKLSSALKRVCSSVRNGFRQDIRDSIDPASFIPLDKFVYTLASKYKLGGVAGELSDLYTIHAALLRRFAFDNPGLLWIDESEEEEDSESPPKKRKATSKKGGRVAAGQDFWAKVDAYFQTQIGLRGRNFKDPRWKSYIDQIIVDDNSKFLGVKPGMPVSMLGEPAAPDSSSSNSAGGISQFGSIGGSNFAFTFPNENMFGAGGVGSWGPSLNATTSGM</sequence>
<feature type="compositionally biased region" description="Basic residues" evidence="1">
    <location>
        <begin position="282"/>
        <end position="291"/>
    </location>
</feature>
<dbReference type="OrthoDB" id="3269273at2759"/>
<dbReference type="EMBL" id="JACAZH010000006">
    <property type="protein sequence ID" value="KAF7366708.1"/>
    <property type="molecule type" value="Genomic_DNA"/>
</dbReference>
<gene>
    <name evidence="2" type="ORF">MSAN_00928900</name>
</gene>
<evidence type="ECO:0000313" key="3">
    <source>
        <dbReference type="Proteomes" id="UP000623467"/>
    </source>
</evidence>
<dbReference type="AlphaFoldDB" id="A0A8H6YT45"/>
<evidence type="ECO:0000256" key="1">
    <source>
        <dbReference type="SAM" id="MobiDB-lite"/>
    </source>
</evidence>
<feature type="region of interest" description="Disordered" evidence="1">
    <location>
        <begin position="271"/>
        <end position="291"/>
    </location>
</feature>
<name>A0A8H6YT45_9AGAR</name>